<evidence type="ECO:0000256" key="3">
    <source>
        <dbReference type="ARBA" id="ARBA00048505"/>
    </source>
</evidence>
<comment type="catalytic activity">
    <reaction evidence="3">
        <text>3',5'-cyclic UMP + H2O = UMP + H(+)</text>
        <dbReference type="Rhea" id="RHEA:70575"/>
        <dbReference type="ChEBI" id="CHEBI:15377"/>
        <dbReference type="ChEBI" id="CHEBI:15378"/>
        <dbReference type="ChEBI" id="CHEBI:57865"/>
        <dbReference type="ChEBI" id="CHEBI:184387"/>
    </reaction>
    <physiologicalReaction direction="left-to-right" evidence="3">
        <dbReference type="Rhea" id="RHEA:70576"/>
    </physiologicalReaction>
</comment>
<comment type="function">
    <text evidence="2">Counteracts the endogenous Pycsar antiviral defense system. Phosphodiesterase that enables metal-dependent hydrolysis of host cyclic nucleotide Pycsar defense signals such as cCMP and cUMP.</text>
</comment>
<evidence type="ECO:0000256" key="1">
    <source>
        <dbReference type="ARBA" id="ARBA00034221"/>
    </source>
</evidence>
<evidence type="ECO:0000313" key="6">
    <source>
        <dbReference type="Proteomes" id="UP000187172"/>
    </source>
</evidence>
<dbReference type="GO" id="GO:0016787">
    <property type="term" value="F:hydrolase activity"/>
    <property type="evidence" value="ECO:0007669"/>
    <property type="project" value="UniProtKB-KW"/>
</dbReference>
<name>A0A1R1F1V7_9BACL</name>
<dbReference type="PANTHER" id="PTHR42951">
    <property type="entry name" value="METALLO-BETA-LACTAMASE DOMAIN-CONTAINING"/>
    <property type="match status" value="1"/>
</dbReference>
<keyword evidence="5" id="KW-0378">Hydrolase</keyword>
<reference evidence="5 6" key="1">
    <citation type="submission" date="2016-11" db="EMBL/GenBank/DDBJ databases">
        <title>Paenibacillus species isolates.</title>
        <authorList>
            <person name="Beno S.M."/>
        </authorList>
    </citation>
    <scope>NUCLEOTIDE SEQUENCE [LARGE SCALE GENOMIC DNA]</scope>
    <source>
        <strain evidence="5 6">FSL R5-0378</strain>
    </source>
</reference>
<sequence>MKISDQIEMLELSLSMGDREMVIHPVVIRDKDSYVLVDTGMPGCYGKIVELMSQAGIDPAAPHSIILTHQDIDHVGSLPQFKGEGVEVYAHAEDQPYIDGLKPMIKFSADRKKGLLESLPTQLAEAFEATFSGKVTNVTRLLADGEKLPFGGGLTVIYTPGHTPGHISLYHEPSKTLITGDAMVVNNGELQGPNPPVTPNMDEAMQSITKFKAYPIENVICYHGGLYQGDAGARIAELTESL</sequence>
<dbReference type="AlphaFoldDB" id="A0A1R1F1V7"/>
<accession>A0A1R1F1V7</accession>
<dbReference type="EMBL" id="MRTP01000001">
    <property type="protein sequence ID" value="OMF58093.1"/>
    <property type="molecule type" value="Genomic_DNA"/>
</dbReference>
<evidence type="ECO:0000259" key="4">
    <source>
        <dbReference type="SMART" id="SM00849"/>
    </source>
</evidence>
<comment type="caution">
    <text evidence="5">The sequence shown here is derived from an EMBL/GenBank/DDBJ whole genome shotgun (WGS) entry which is preliminary data.</text>
</comment>
<evidence type="ECO:0000256" key="2">
    <source>
        <dbReference type="ARBA" id="ARBA00034301"/>
    </source>
</evidence>
<dbReference type="Pfam" id="PF00753">
    <property type="entry name" value="Lactamase_B"/>
    <property type="match status" value="1"/>
</dbReference>
<dbReference type="Gene3D" id="3.60.15.10">
    <property type="entry name" value="Ribonuclease Z/Hydroxyacylglutathione hydrolase-like"/>
    <property type="match status" value="1"/>
</dbReference>
<dbReference type="InterPro" id="IPR036866">
    <property type="entry name" value="RibonucZ/Hydroxyglut_hydro"/>
</dbReference>
<dbReference type="STRING" id="297318.BK138_05895"/>
<dbReference type="SUPFAM" id="SSF56281">
    <property type="entry name" value="Metallo-hydrolase/oxidoreductase"/>
    <property type="match status" value="1"/>
</dbReference>
<dbReference type="PANTHER" id="PTHR42951:SF15">
    <property type="entry name" value="METALLO-BETA-LACTAMASE SUPERFAMILY PROTEIN"/>
    <property type="match status" value="1"/>
</dbReference>
<dbReference type="InterPro" id="IPR001279">
    <property type="entry name" value="Metallo-B-lactamas"/>
</dbReference>
<feature type="domain" description="Metallo-beta-lactamase" evidence="4">
    <location>
        <begin position="22"/>
        <end position="223"/>
    </location>
</feature>
<gene>
    <name evidence="5" type="ORF">BK138_05895</name>
</gene>
<dbReference type="SMART" id="SM00849">
    <property type="entry name" value="Lactamase_B"/>
    <property type="match status" value="1"/>
</dbReference>
<proteinExistence type="predicted"/>
<dbReference type="Proteomes" id="UP000187172">
    <property type="component" value="Unassembled WGS sequence"/>
</dbReference>
<dbReference type="InterPro" id="IPR050855">
    <property type="entry name" value="NDM-1-like"/>
</dbReference>
<evidence type="ECO:0000313" key="5">
    <source>
        <dbReference type="EMBL" id="OMF58093.1"/>
    </source>
</evidence>
<organism evidence="5 6">
    <name type="scientific">Paenibacillus rhizosphaerae</name>
    <dbReference type="NCBI Taxonomy" id="297318"/>
    <lineage>
        <taxon>Bacteria</taxon>
        <taxon>Bacillati</taxon>
        <taxon>Bacillota</taxon>
        <taxon>Bacilli</taxon>
        <taxon>Bacillales</taxon>
        <taxon>Paenibacillaceae</taxon>
        <taxon>Paenibacillus</taxon>
    </lineage>
</organism>
<dbReference type="RefSeq" id="WP_076167229.1">
    <property type="nucleotide sequence ID" value="NZ_MRTP01000001.1"/>
</dbReference>
<dbReference type="CDD" id="cd07721">
    <property type="entry name" value="yflN-like_MBL-fold"/>
    <property type="match status" value="1"/>
</dbReference>
<keyword evidence="6" id="KW-1185">Reference proteome</keyword>
<comment type="catalytic activity">
    <reaction evidence="1">
        <text>3',5'-cyclic CMP + H2O = CMP + H(+)</text>
        <dbReference type="Rhea" id="RHEA:72675"/>
        <dbReference type="ChEBI" id="CHEBI:15377"/>
        <dbReference type="ChEBI" id="CHEBI:15378"/>
        <dbReference type="ChEBI" id="CHEBI:58003"/>
        <dbReference type="ChEBI" id="CHEBI:60377"/>
    </reaction>
    <physiologicalReaction direction="left-to-right" evidence="1">
        <dbReference type="Rhea" id="RHEA:72676"/>
    </physiologicalReaction>
</comment>
<protein>
    <submittedName>
        <fullName evidence="5">MBL fold metallo-hydrolase</fullName>
    </submittedName>
</protein>